<accession>A0A8C7I2F0</accession>
<dbReference type="SUPFAM" id="SSF57850">
    <property type="entry name" value="RING/U-box"/>
    <property type="match status" value="1"/>
</dbReference>
<evidence type="ECO:0000313" key="2">
    <source>
        <dbReference type="Proteomes" id="UP000694557"/>
    </source>
</evidence>
<sequence>MEGDAACCPRPQPSLRSLLPLTPSCDLDPPSLSVPPALGHFCRHCLALWWESSRKTECPECREKWEGFPQSQHLVVGWLFTLCLTSTNEACLTQLQGFI</sequence>
<evidence type="ECO:0008006" key="3">
    <source>
        <dbReference type="Google" id="ProtNLM"/>
    </source>
</evidence>
<dbReference type="InterPro" id="IPR013083">
    <property type="entry name" value="Znf_RING/FYVE/PHD"/>
</dbReference>
<reference evidence="1" key="2">
    <citation type="submission" date="2025-09" db="UniProtKB">
        <authorList>
            <consortium name="Ensembl"/>
        </authorList>
    </citation>
    <scope>IDENTIFICATION</scope>
</reference>
<dbReference type="Proteomes" id="UP000694557">
    <property type="component" value="Unassembled WGS sequence"/>
</dbReference>
<reference evidence="1" key="1">
    <citation type="submission" date="2025-08" db="UniProtKB">
        <authorList>
            <consortium name="Ensembl"/>
        </authorList>
    </citation>
    <scope>IDENTIFICATION</scope>
</reference>
<dbReference type="Ensembl" id="ENSOKIT00005070304.1">
    <property type="protein sequence ID" value="ENSOKIP00005066097.1"/>
    <property type="gene ID" value="ENSOKIG00005028400.1"/>
</dbReference>
<protein>
    <recommendedName>
        <fullName evidence="3">RING-type domain-containing protein</fullName>
    </recommendedName>
</protein>
<dbReference type="AlphaFoldDB" id="A0A8C7I2F0"/>
<keyword evidence="2" id="KW-1185">Reference proteome</keyword>
<evidence type="ECO:0000313" key="1">
    <source>
        <dbReference type="Ensembl" id="ENSOKIP00005066097.1"/>
    </source>
</evidence>
<dbReference type="Gene3D" id="3.30.40.10">
    <property type="entry name" value="Zinc/RING finger domain, C3HC4 (zinc finger)"/>
    <property type="match status" value="1"/>
</dbReference>
<name>A0A8C7I2F0_ONCKI</name>
<organism evidence="1 2">
    <name type="scientific">Oncorhynchus kisutch</name>
    <name type="common">Coho salmon</name>
    <name type="synonym">Salmo kisutch</name>
    <dbReference type="NCBI Taxonomy" id="8019"/>
    <lineage>
        <taxon>Eukaryota</taxon>
        <taxon>Metazoa</taxon>
        <taxon>Chordata</taxon>
        <taxon>Craniata</taxon>
        <taxon>Vertebrata</taxon>
        <taxon>Euteleostomi</taxon>
        <taxon>Actinopterygii</taxon>
        <taxon>Neopterygii</taxon>
        <taxon>Teleostei</taxon>
        <taxon>Protacanthopterygii</taxon>
        <taxon>Salmoniformes</taxon>
        <taxon>Salmonidae</taxon>
        <taxon>Salmoninae</taxon>
        <taxon>Oncorhynchus</taxon>
    </lineage>
</organism>
<proteinExistence type="predicted"/>